<reference evidence="1" key="1">
    <citation type="journal article" date="2023" name="Insect Mol. Biol.">
        <title>Genome sequencing provides insights into the evolution of gene families encoding plant cell wall-degrading enzymes in longhorned beetles.</title>
        <authorList>
            <person name="Shin N.R."/>
            <person name="Okamura Y."/>
            <person name="Kirsch R."/>
            <person name="Pauchet Y."/>
        </authorList>
    </citation>
    <scope>NUCLEOTIDE SEQUENCE</scope>
    <source>
        <strain evidence="1">RBIC_L_NR</strain>
    </source>
</reference>
<evidence type="ECO:0000313" key="1">
    <source>
        <dbReference type="EMBL" id="KAJ8935857.1"/>
    </source>
</evidence>
<dbReference type="EMBL" id="JANEYF010003511">
    <property type="protein sequence ID" value="KAJ8935857.1"/>
    <property type="molecule type" value="Genomic_DNA"/>
</dbReference>
<accession>A0AAV8XAT6</accession>
<gene>
    <name evidence="1" type="ORF">NQ314_012612</name>
</gene>
<dbReference type="AlphaFoldDB" id="A0AAV8XAT6"/>
<protein>
    <submittedName>
        <fullName evidence="1">Uncharacterized protein</fullName>
    </submittedName>
</protein>
<sequence length="110" mass="12420">MFAYVRYIEDNVCRIISTDKIAKFDVSNIKWDKKYSVEWEEDGEYYPTQITVDKVDQSLEGGQCIEADSAAASDGLEKSETYDALGDIEVGDQREKKNLVTGIAIEDLKP</sequence>
<dbReference type="Proteomes" id="UP001162156">
    <property type="component" value="Unassembled WGS sequence"/>
</dbReference>
<proteinExistence type="predicted"/>
<comment type="caution">
    <text evidence="1">The sequence shown here is derived from an EMBL/GenBank/DDBJ whole genome shotgun (WGS) entry which is preliminary data.</text>
</comment>
<name>A0AAV8XAT6_9CUCU</name>
<organism evidence="1 2">
    <name type="scientific">Rhamnusium bicolor</name>
    <dbReference type="NCBI Taxonomy" id="1586634"/>
    <lineage>
        <taxon>Eukaryota</taxon>
        <taxon>Metazoa</taxon>
        <taxon>Ecdysozoa</taxon>
        <taxon>Arthropoda</taxon>
        <taxon>Hexapoda</taxon>
        <taxon>Insecta</taxon>
        <taxon>Pterygota</taxon>
        <taxon>Neoptera</taxon>
        <taxon>Endopterygota</taxon>
        <taxon>Coleoptera</taxon>
        <taxon>Polyphaga</taxon>
        <taxon>Cucujiformia</taxon>
        <taxon>Chrysomeloidea</taxon>
        <taxon>Cerambycidae</taxon>
        <taxon>Lepturinae</taxon>
        <taxon>Rhagiini</taxon>
        <taxon>Rhamnusium</taxon>
    </lineage>
</organism>
<keyword evidence="2" id="KW-1185">Reference proteome</keyword>
<evidence type="ECO:0000313" key="2">
    <source>
        <dbReference type="Proteomes" id="UP001162156"/>
    </source>
</evidence>